<evidence type="ECO:0000313" key="8">
    <source>
        <dbReference type="EMBL" id="EHL16520.1"/>
    </source>
</evidence>
<keyword evidence="5 7" id="KW-0413">Isomerase</keyword>
<dbReference type="InterPro" id="IPR001920">
    <property type="entry name" value="Asp/Glu_race"/>
</dbReference>
<keyword evidence="6 7" id="KW-0961">Cell wall biogenesis/degradation</keyword>
<dbReference type="UniPathway" id="UPA00219"/>
<name>G9WY16_9FIRM</name>
<dbReference type="PROSITE" id="PS00924">
    <property type="entry name" value="ASP_GLU_RACEMASE_2"/>
    <property type="match status" value="1"/>
</dbReference>
<dbReference type="GO" id="GO:0009252">
    <property type="term" value="P:peptidoglycan biosynthetic process"/>
    <property type="evidence" value="ECO:0007669"/>
    <property type="project" value="UniProtKB-UniRule"/>
</dbReference>
<evidence type="ECO:0000256" key="2">
    <source>
        <dbReference type="ARBA" id="ARBA00013090"/>
    </source>
</evidence>
<feature type="active site" description="Proton donor/acceptor" evidence="7">
    <location>
        <position position="73"/>
    </location>
</feature>
<evidence type="ECO:0000256" key="6">
    <source>
        <dbReference type="ARBA" id="ARBA00023316"/>
    </source>
</evidence>
<evidence type="ECO:0000313" key="9">
    <source>
        <dbReference type="Proteomes" id="UP000006437"/>
    </source>
</evidence>
<comment type="function">
    <text evidence="7">Provides the (R)-glutamate required for cell wall biosynthesis.</text>
</comment>
<dbReference type="AlphaFoldDB" id="G9WY16"/>
<dbReference type="EC" id="5.1.1.3" evidence="2 7"/>
<evidence type="ECO:0000256" key="3">
    <source>
        <dbReference type="ARBA" id="ARBA00022960"/>
    </source>
</evidence>
<dbReference type="InterPro" id="IPR033134">
    <property type="entry name" value="Asp/Glu_racemase_AS_2"/>
</dbReference>
<evidence type="ECO:0000256" key="1">
    <source>
        <dbReference type="ARBA" id="ARBA00001602"/>
    </source>
</evidence>
<protein>
    <recommendedName>
        <fullName evidence="2 7">Glutamate racemase</fullName>
        <ecNumber evidence="2 7">5.1.1.3</ecNumber>
    </recommendedName>
</protein>
<dbReference type="PROSITE" id="PS00923">
    <property type="entry name" value="ASP_GLU_RACEMASE_1"/>
    <property type="match status" value="1"/>
</dbReference>
<dbReference type="HAMAP" id="MF_00258">
    <property type="entry name" value="Glu_racemase"/>
    <property type="match status" value="1"/>
</dbReference>
<dbReference type="PATRIC" id="fig|796937.3.peg.259"/>
<dbReference type="InterPro" id="IPR015942">
    <property type="entry name" value="Asp/Glu/hydantoin_racemase"/>
</dbReference>
<dbReference type="Gene3D" id="3.40.50.1860">
    <property type="match status" value="2"/>
</dbReference>
<keyword evidence="4 7" id="KW-0573">Peptidoglycan synthesis</keyword>
<proteinExistence type="inferred from homology"/>
<dbReference type="RefSeq" id="WP_009525302.1">
    <property type="nucleotide sequence ID" value="NZ_JBQMYZ010000002.1"/>
</dbReference>
<dbReference type="SUPFAM" id="SSF53681">
    <property type="entry name" value="Aspartate/glutamate racemase"/>
    <property type="match status" value="2"/>
</dbReference>
<feature type="binding site" evidence="7">
    <location>
        <begin position="187"/>
        <end position="188"/>
    </location>
    <ligand>
        <name>substrate</name>
    </ligand>
</feature>
<evidence type="ECO:0000256" key="7">
    <source>
        <dbReference type="HAMAP-Rule" id="MF_00258"/>
    </source>
</evidence>
<comment type="similarity">
    <text evidence="7">Belongs to the aspartate/glutamate racemases family.</text>
</comment>
<evidence type="ECO:0000256" key="5">
    <source>
        <dbReference type="ARBA" id="ARBA00023235"/>
    </source>
</evidence>
<comment type="pathway">
    <text evidence="7">Cell wall biogenesis; peptidoglycan biosynthesis.</text>
</comment>
<feature type="binding site" evidence="7">
    <location>
        <begin position="42"/>
        <end position="43"/>
    </location>
    <ligand>
        <name>substrate</name>
    </ligand>
</feature>
<comment type="catalytic activity">
    <reaction evidence="1 7">
        <text>L-glutamate = D-glutamate</text>
        <dbReference type="Rhea" id="RHEA:12813"/>
        <dbReference type="ChEBI" id="CHEBI:29985"/>
        <dbReference type="ChEBI" id="CHEBI:29986"/>
        <dbReference type="EC" id="5.1.1.3"/>
    </reaction>
</comment>
<gene>
    <name evidence="7" type="primary">murI</name>
    <name evidence="8" type="ORF">HMPREF9629_01067</name>
</gene>
<dbReference type="PANTHER" id="PTHR21198">
    <property type="entry name" value="GLUTAMATE RACEMASE"/>
    <property type="match status" value="1"/>
</dbReference>
<dbReference type="GO" id="GO:0008881">
    <property type="term" value="F:glutamate racemase activity"/>
    <property type="evidence" value="ECO:0007669"/>
    <property type="project" value="UniProtKB-UniRule"/>
</dbReference>
<dbReference type="PANTHER" id="PTHR21198:SF2">
    <property type="entry name" value="GLUTAMATE RACEMASE"/>
    <property type="match status" value="1"/>
</dbReference>
<dbReference type="GO" id="GO:0071555">
    <property type="term" value="P:cell wall organization"/>
    <property type="evidence" value="ECO:0007669"/>
    <property type="project" value="UniProtKB-KW"/>
</dbReference>
<accession>G9WY16</accession>
<organism evidence="8 9">
    <name type="scientific">Peptoanaerobacter stomatis</name>
    <dbReference type="NCBI Taxonomy" id="796937"/>
    <lineage>
        <taxon>Bacteria</taxon>
        <taxon>Bacillati</taxon>
        <taxon>Bacillota</taxon>
        <taxon>Clostridia</taxon>
        <taxon>Peptostreptococcales</taxon>
        <taxon>Filifactoraceae</taxon>
        <taxon>Peptoanaerobacter</taxon>
    </lineage>
</organism>
<feature type="active site" description="Proton donor/acceptor" evidence="7">
    <location>
        <position position="186"/>
    </location>
</feature>
<dbReference type="InterPro" id="IPR004391">
    <property type="entry name" value="Glu_race"/>
</dbReference>
<feature type="binding site" evidence="7">
    <location>
        <begin position="74"/>
        <end position="75"/>
    </location>
    <ligand>
        <name>substrate</name>
    </ligand>
</feature>
<dbReference type="InterPro" id="IPR018187">
    <property type="entry name" value="Asp/Glu_racemase_AS_1"/>
</dbReference>
<keyword evidence="3 7" id="KW-0133">Cell shape</keyword>
<dbReference type="Pfam" id="PF01177">
    <property type="entry name" value="Asp_Glu_race"/>
    <property type="match status" value="1"/>
</dbReference>
<feature type="binding site" evidence="7">
    <location>
        <begin position="10"/>
        <end position="11"/>
    </location>
    <ligand>
        <name>substrate</name>
    </ligand>
</feature>
<dbReference type="GO" id="GO:0008360">
    <property type="term" value="P:regulation of cell shape"/>
    <property type="evidence" value="ECO:0007669"/>
    <property type="project" value="UniProtKB-KW"/>
</dbReference>
<dbReference type="NCBIfam" id="TIGR00067">
    <property type="entry name" value="glut_race"/>
    <property type="match status" value="1"/>
</dbReference>
<reference evidence="8 9" key="1">
    <citation type="submission" date="2011-08" db="EMBL/GenBank/DDBJ databases">
        <title>The Genome Sequence of Eubacteriaceae bacterium ACC19a.</title>
        <authorList>
            <consortium name="The Broad Institute Genome Sequencing Platform"/>
            <person name="Earl A."/>
            <person name="Ward D."/>
            <person name="Feldgarden M."/>
            <person name="Gevers D."/>
            <person name="Sizova M."/>
            <person name="Hazen A."/>
            <person name="Epstein S."/>
            <person name="Young S.K."/>
            <person name="Zeng Q."/>
            <person name="Gargeya S."/>
            <person name="Fitzgerald M."/>
            <person name="Haas B."/>
            <person name="Abouelleil A."/>
            <person name="Alvarado L."/>
            <person name="Arachchi H.M."/>
            <person name="Berlin A."/>
            <person name="Brown A."/>
            <person name="Chapman S.B."/>
            <person name="Chen Z."/>
            <person name="Dunbar C."/>
            <person name="Freedman E."/>
            <person name="Gearin G."/>
            <person name="Gellesch M."/>
            <person name="Goldberg J."/>
            <person name="Griggs A."/>
            <person name="Gujja S."/>
            <person name="Heiman D."/>
            <person name="Howarth C."/>
            <person name="Larson L."/>
            <person name="Lui A."/>
            <person name="MacDonald P.J.P."/>
            <person name="Montmayeur A."/>
            <person name="Murphy C."/>
            <person name="Neiman D."/>
            <person name="Pearson M."/>
            <person name="Priest M."/>
            <person name="Roberts A."/>
            <person name="Saif S."/>
            <person name="Shea T."/>
            <person name="Shenoy N."/>
            <person name="Sisk P."/>
            <person name="Stolte C."/>
            <person name="Sykes S."/>
            <person name="Wortman J."/>
            <person name="Nusbaum C."/>
            <person name="Birren B."/>
        </authorList>
    </citation>
    <scope>NUCLEOTIDE SEQUENCE [LARGE SCALE GENOMIC DNA]</scope>
    <source>
        <strain evidence="8 9">ACC19a</strain>
    </source>
</reference>
<evidence type="ECO:0000256" key="4">
    <source>
        <dbReference type="ARBA" id="ARBA00022984"/>
    </source>
</evidence>
<dbReference type="HOGENOM" id="CLU_052344_0_2_9"/>
<dbReference type="Proteomes" id="UP000006437">
    <property type="component" value="Unassembled WGS sequence"/>
</dbReference>
<comment type="caution">
    <text evidence="8">The sequence shown here is derived from an EMBL/GenBank/DDBJ whole genome shotgun (WGS) entry which is preliminary data.</text>
</comment>
<dbReference type="EMBL" id="AFZE01000002">
    <property type="protein sequence ID" value="EHL16520.1"/>
    <property type="molecule type" value="Genomic_DNA"/>
</dbReference>
<sequence length="274" mass="30894">MDNRPIGIFDSGVGAFSVLNKLVEVLPNEKYVYFGDSGHNPYGQKTSEQLKKLCKCIVDFLIKNDVKIIVVACNTATVAALDYLKDIFDIDIIGVINPGAKEALRVTKNNKIGVCSTVFTAKTHGYLNEILKEKNDNREIAVYEEGSSNLANIIENGFEYNEQNEEIIREFATRFTDDIDTLILGCTHYPLVEDLFKKYFNGNIVDPGMETALGVKELLAKKDMLSDKKNEYSVKYFVTRDPDMFKNIAENLTNLKIDDINEVSIEEELKSEGF</sequence>